<sequence>MLFVKYIRGTPSLLFGVPLFHNEKKHLVTKSATINIDRREYVVIVVVVCISYALKSSLAMYSHNGGYVFGSSVCHLANAPFFLCSDNIVCTFYLVIAVFMFFFMLDMY</sequence>
<feature type="transmembrane region" description="Helical" evidence="1">
    <location>
        <begin position="41"/>
        <end position="60"/>
    </location>
</feature>
<evidence type="ECO:0000256" key="1">
    <source>
        <dbReference type="SAM" id="Phobius"/>
    </source>
</evidence>
<accession>A0A453S1A1</accession>
<evidence type="ECO:0000313" key="3">
    <source>
        <dbReference type="Proteomes" id="UP000015105"/>
    </source>
</evidence>
<reference evidence="2" key="5">
    <citation type="journal article" date="2021" name="G3 (Bethesda)">
        <title>Aegilops tauschii genome assembly Aet v5.0 features greater sequence contiguity and improved annotation.</title>
        <authorList>
            <person name="Wang L."/>
            <person name="Zhu T."/>
            <person name="Rodriguez J.C."/>
            <person name="Deal K.R."/>
            <person name="Dubcovsky J."/>
            <person name="McGuire P.E."/>
            <person name="Lux T."/>
            <person name="Spannagl M."/>
            <person name="Mayer K.F.X."/>
            <person name="Baldrich P."/>
            <person name="Meyers B.C."/>
            <person name="Huo N."/>
            <person name="Gu Y.Q."/>
            <person name="Zhou H."/>
            <person name="Devos K.M."/>
            <person name="Bennetzen J.L."/>
            <person name="Unver T."/>
            <person name="Budak H."/>
            <person name="Gulick P.J."/>
            <person name="Galiba G."/>
            <person name="Kalapos B."/>
            <person name="Nelson D.R."/>
            <person name="Li P."/>
            <person name="You F.M."/>
            <person name="Luo M.C."/>
            <person name="Dvorak J."/>
        </authorList>
    </citation>
    <scope>NUCLEOTIDE SEQUENCE [LARGE SCALE GENOMIC DNA]</scope>
    <source>
        <strain evidence="2">cv. AL8/78</strain>
    </source>
</reference>
<reference evidence="2" key="4">
    <citation type="submission" date="2019-03" db="UniProtKB">
        <authorList>
            <consortium name="EnsemblPlants"/>
        </authorList>
    </citation>
    <scope>IDENTIFICATION</scope>
</reference>
<keyword evidence="3" id="KW-1185">Reference proteome</keyword>
<evidence type="ECO:0000313" key="2">
    <source>
        <dbReference type="EnsemblPlants" id="AET7Gv20787800.19"/>
    </source>
</evidence>
<keyword evidence="1" id="KW-0472">Membrane</keyword>
<dbReference type="Proteomes" id="UP000015105">
    <property type="component" value="Chromosome 7D"/>
</dbReference>
<feature type="transmembrane region" description="Helical" evidence="1">
    <location>
        <begin position="80"/>
        <end position="105"/>
    </location>
</feature>
<reference evidence="3" key="1">
    <citation type="journal article" date="2014" name="Science">
        <title>Ancient hybridizations among the ancestral genomes of bread wheat.</title>
        <authorList>
            <consortium name="International Wheat Genome Sequencing Consortium,"/>
            <person name="Marcussen T."/>
            <person name="Sandve S.R."/>
            <person name="Heier L."/>
            <person name="Spannagl M."/>
            <person name="Pfeifer M."/>
            <person name="Jakobsen K.S."/>
            <person name="Wulff B.B."/>
            <person name="Steuernagel B."/>
            <person name="Mayer K.F."/>
            <person name="Olsen O.A."/>
        </authorList>
    </citation>
    <scope>NUCLEOTIDE SEQUENCE [LARGE SCALE GENOMIC DNA]</scope>
    <source>
        <strain evidence="3">cv. AL8/78</strain>
    </source>
</reference>
<dbReference type="Gramene" id="AET7Gv20787800.19">
    <property type="protein sequence ID" value="AET7Gv20787800.19"/>
    <property type="gene ID" value="AET7Gv20787800"/>
</dbReference>
<dbReference type="AlphaFoldDB" id="A0A453S1A1"/>
<protein>
    <submittedName>
        <fullName evidence="2">Uncharacterized protein</fullName>
    </submittedName>
</protein>
<reference evidence="2" key="3">
    <citation type="journal article" date="2017" name="Nature">
        <title>Genome sequence of the progenitor of the wheat D genome Aegilops tauschii.</title>
        <authorList>
            <person name="Luo M.C."/>
            <person name="Gu Y.Q."/>
            <person name="Puiu D."/>
            <person name="Wang H."/>
            <person name="Twardziok S.O."/>
            <person name="Deal K.R."/>
            <person name="Huo N."/>
            <person name="Zhu T."/>
            <person name="Wang L."/>
            <person name="Wang Y."/>
            <person name="McGuire P.E."/>
            <person name="Liu S."/>
            <person name="Long H."/>
            <person name="Ramasamy R.K."/>
            <person name="Rodriguez J.C."/>
            <person name="Van S.L."/>
            <person name="Yuan L."/>
            <person name="Wang Z."/>
            <person name="Xia Z."/>
            <person name="Xiao L."/>
            <person name="Anderson O.D."/>
            <person name="Ouyang S."/>
            <person name="Liang Y."/>
            <person name="Zimin A.V."/>
            <person name="Pertea G."/>
            <person name="Qi P."/>
            <person name="Bennetzen J.L."/>
            <person name="Dai X."/>
            <person name="Dawson M.W."/>
            <person name="Muller H.G."/>
            <person name="Kugler K."/>
            <person name="Rivarola-Duarte L."/>
            <person name="Spannagl M."/>
            <person name="Mayer K.F.X."/>
            <person name="Lu F.H."/>
            <person name="Bevan M.W."/>
            <person name="Leroy P."/>
            <person name="Li P."/>
            <person name="You F.M."/>
            <person name="Sun Q."/>
            <person name="Liu Z."/>
            <person name="Lyons E."/>
            <person name="Wicker T."/>
            <person name="Salzberg S.L."/>
            <person name="Devos K.M."/>
            <person name="Dvorak J."/>
        </authorList>
    </citation>
    <scope>NUCLEOTIDE SEQUENCE [LARGE SCALE GENOMIC DNA]</scope>
    <source>
        <strain evidence="2">cv. AL8/78</strain>
    </source>
</reference>
<keyword evidence="1" id="KW-1133">Transmembrane helix</keyword>
<keyword evidence="1" id="KW-0812">Transmembrane</keyword>
<dbReference type="EnsemblPlants" id="AET7Gv20787800.19">
    <property type="protein sequence ID" value="AET7Gv20787800.19"/>
    <property type="gene ID" value="AET7Gv20787800"/>
</dbReference>
<reference evidence="3" key="2">
    <citation type="journal article" date="2017" name="Nat. Plants">
        <title>The Aegilops tauschii genome reveals multiple impacts of transposons.</title>
        <authorList>
            <person name="Zhao G."/>
            <person name="Zou C."/>
            <person name="Li K."/>
            <person name="Wang K."/>
            <person name="Li T."/>
            <person name="Gao L."/>
            <person name="Zhang X."/>
            <person name="Wang H."/>
            <person name="Yang Z."/>
            <person name="Liu X."/>
            <person name="Jiang W."/>
            <person name="Mao L."/>
            <person name="Kong X."/>
            <person name="Jiao Y."/>
            <person name="Jia J."/>
        </authorList>
    </citation>
    <scope>NUCLEOTIDE SEQUENCE [LARGE SCALE GENOMIC DNA]</scope>
    <source>
        <strain evidence="3">cv. AL8/78</strain>
    </source>
</reference>
<proteinExistence type="predicted"/>
<organism evidence="2 3">
    <name type="scientific">Aegilops tauschii subsp. strangulata</name>
    <name type="common">Goatgrass</name>
    <dbReference type="NCBI Taxonomy" id="200361"/>
    <lineage>
        <taxon>Eukaryota</taxon>
        <taxon>Viridiplantae</taxon>
        <taxon>Streptophyta</taxon>
        <taxon>Embryophyta</taxon>
        <taxon>Tracheophyta</taxon>
        <taxon>Spermatophyta</taxon>
        <taxon>Magnoliopsida</taxon>
        <taxon>Liliopsida</taxon>
        <taxon>Poales</taxon>
        <taxon>Poaceae</taxon>
        <taxon>BOP clade</taxon>
        <taxon>Pooideae</taxon>
        <taxon>Triticodae</taxon>
        <taxon>Triticeae</taxon>
        <taxon>Triticinae</taxon>
        <taxon>Aegilops</taxon>
    </lineage>
</organism>
<name>A0A453S1A1_AEGTS</name>